<protein>
    <submittedName>
        <fullName evidence="6">WAPL domain-containing protein</fullName>
    </submittedName>
</protein>
<reference evidence="6" key="1">
    <citation type="submission" date="2016-06" db="UniProtKB">
        <authorList>
            <consortium name="WormBaseParasite"/>
        </authorList>
    </citation>
    <scope>IDENTIFICATION</scope>
</reference>
<evidence type="ECO:0000256" key="2">
    <source>
        <dbReference type="SAM" id="MobiDB-lite"/>
    </source>
</evidence>
<feature type="domain" description="WAPL" evidence="3">
    <location>
        <begin position="622"/>
        <end position="709"/>
    </location>
</feature>
<evidence type="ECO:0000259" key="3">
    <source>
        <dbReference type="PROSITE" id="PS51271"/>
    </source>
</evidence>
<feature type="region of interest" description="Disordered" evidence="2">
    <location>
        <begin position="315"/>
        <end position="341"/>
    </location>
</feature>
<dbReference type="PANTHER" id="PTHR22100:SF13">
    <property type="entry name" value="WINGS APART-LIKE PROTEIN HOMOLOG"/>
    <property type="match status" value="1"/>
</dbReference>
<dbReference type="InterPro" id="IPR022771">
    <property type="entry name" value="WAPL_C"/>
</dbReference>
<dbReference type="InterPro" id="IPR012502">
    <property type="entry name" value="WAPL_dom"/>
</dbReference>
<feature type="region of interest" description="Disordered" evidence="2">
    <location>
        <begin position="217"/>
        <end position="244"/>
    </location>
</feature>
<evidence type="ECO:0000256" key="1">
    <source>
        <dbReference type="ARBA" id="ARBA00006854"/>
    </source>
</evidence>
<feature type="compositionally biased region" description="Basic and acidic residues" evidence="2">
    <location>
        <begin position="268"/>
        <end position="277"/>
    </location>
</feature>
<feature type="compositionally biased region" description="Polar residues" evidence="2">
    <location>
        <begin position="386"/>
        <end position="403"/>
    </location>
</feature>
<sequence length="743" mass="81383">MATKATDAAIAHFYGLPKVHKPGVPLRPIISLRGIPTFGLSKWLYHRGGRGDGVIRRDRVFYLYPTAWAIGSIDGFLRETYDETDQNLKRAHIIELLELCLKASFIFNGQVYEEKKGTPMGLPLSGLIAEDVLQRLEQLVFSSYPPKFWARYDTFREFWVLILWKLFSVLMASTDSESYAGLHAEGNIAGSAVRNRMHYKTFATRSPRNLRFEQIRQSTAPQRNQPPPPTITVTPPSTNLLSAPLSPRKRVNVVSFVPQSTSDVITKSPEKPDRPKLADSCTTDSVDPYSSQPSSPPIISSTLPVCLPSKAIGSTLPIAGSKRTTTSANSNSSTTETAPKLARISTPPVLKPLSDRLSHSHFAQKNLSHTEKVTDGLTDLVRTRNPGKSLSMPPSSVPQTKSTELVPRSQKLAAPLSSDPRPGQTGTDDAALRLLFSPKFKRVEYTPRAVSDPIDNSTSNKAPCPPHEATMPKLLSNTTALRGKRNGLPLASRTTNTIWKPSSSVQSAPASIGSHHVSSSSRPHQPACEKDPYEWADGEEEETDKKTPKSTASDEESDDDEVKPWFWPATRSTASVPGKNSNEPTKPTAQKPSVPTYTTITTTTSKSSVTTVVSQDGKILVPRNQKSLYTVVQRVKDAYECQERGEVQHALDDMTYLIDGLADTNSTSTRSLSILTLANKCLSSASRDLIHAYDLMKQVCRNLHDAHTDYVSLPPRSLGFALHTILASPALLQVLVVAMATGT</sequence>
<dbReference type="PROSITE" id="PS51271">
    <property type="entry name" value="WAPL"/>
    <property type="match status" value="1"/>
</dbReference>
<keyword evidence="5" id="KW-1185">Reference proteome</keyword>
<dbReference type="AlphaFoldDB" id="A0A183T952"/>
<feature type="region of interest" description="Disordered" evidence="2">
    <location>
        <begin position="367"/>
        <end position="407"/>
    </location>
</feature>
<evidence type="ECO:0000313" key="4">
    <source>
        <dbReference type="EMBL" id="VDL99385.1"/>
    </source>
</evidence>
<feature type="region of interest" description="Disordered" evidence="2">
    <location>
        <begin position="262"/>
        <end position="303"/>
    </location>
</feature>
<proteinExistence type="inferred from homology"/>
<evidence type="ECO:0000313" key="6">
    <source>
        <dbReference type="WBParaSite" id="SSLN_0001350101-mRNA-1"/>
    </source>
</evidence>
<feature type="compositionally biased region" description="Low complexity" evidence="2">
    <location>
        <begin position="324"/>
        <end position="338"/>
    </location>
</feature>
<dbReference type="InterPro" id="IPR011989">
    <property type="entry name" value="ARM-like"/>
</dbReference>
<dbReference type="STRING" id="70667.A0A183T952"/>
<feature type="compositionally biased region" description="Polar residues" evidence="2">
    <location>
        <begin position="492"/>
        <end position="508"/>
    </location>
</feature>
<gene>
    <name evidence="4" type="ORF">SSLN_LOCUS13000</name>
</gene>
<dbReference type="EMBL" id="UYSU01037715">
    <property type="protein sequence ID" value="VDL99385.1"/>
    <property type="molecule type" value="Genomic_DNA"/>
</dbReference>
<dbReference type="Pfam" id="PF07814">
    <property type="entry name" value="WAPL"/>
    <property type="match status" value="1"/>
</dbReference>
<dbReference type="WBParaSite" id="SSLN_0001350101-mRNA-1">
    <property type="protein sequence ID" value="SSLN_0001350101-mRNA-1"/>
    <property type="gene ID" value="SSLN_0001350101"/>
</dbReference>
<comment type="similarity">
    <text evidence="1">Belongs to the WAPL family.</text>
</comment>
<accession>A0A183T952</accession>
<feature type="compositionally biased region" description="Low complexity" evidence="2">
    <location>
        <begin position="509"/>
        <end position="526"/>
    </location>
</feature>
<organism evidence="6">
    <name type="scientific">Schistocephalus solidus</name>
    <name type="common">Tapeworm</name>
    <dbReference type="NCBI Taxonomy" id="70667"/>
    <lineage>
        <taxon>Eukaryota</taxon>
        <taxon>Metazoa</taxon>
        <taxon>Spiralia</taxon>
        <taxon>Lophotrochozoa</taxon>
        <taxon>Platyhelminthes</taxon>
        <taxon>Cestoda</taxon>
        <taxon>Eucestoda</taxon>
        <taxon>Diphyllobothriidea</taxon>
        <taxon>Diphyllobothriidae</taxon>
        <taxon>Schistocephalus</taxon>
    </lineage>
</organism>
<name>A0A183T952_SCHSO</name>
<dbReference type="PANTHER" id="PTHR22100">
    <property type="entry name" value="WINGS APART-LIKE PROTEIN HOMOLOG"/>
    <property type="match status" value="1"/>
</dbReference>
<reference evidence="4 5" key="2">
    <citation type="submission" date="2018-11" db="EMBL/GenBank/DDBJ databases">
        <authorList>
            <consortium name="Pathogen Informatics"/>
        </authorList>
    </citation>
    <scope>NUCLEOTIDE SEQUENCE [LARGE SCALE GENOMIC DNA]</scope>
    <source>
        <strain evidence="4 5">NST_G2</strain>
    </source>
</reference>
<feature type="compositionally biased region" description="Polar residues" evidence="2">
    <location>
        <begin position="570"/>
        <end position="591"/>
    </location>
</feature>
<dbReference type="Gene3D" id="1.25.10.10">
    <property type="entry name" value="Leucine-rich Repeat Variant"/>
    <property type="match status" value="1"/>
</dbReference>
<dbReference type="Proteomes" id="UP000275846">
    <property type="component" value="Unassembled WGS sequence"/>
</dbReference>
<feature type="compositionally biased region" description="Low complexity" evidence="2">
    <location>
        <begin position="288"/>
        <end position="301"/>
    </location>
</feature>
<feature type="region of interest" description="Disordered" evidence="2">
    <location>
        <begin position="448"/>
        <end position="596"/>
    </location>
</feature>
<dbReference type="OrthoDB" id="78088at2759"/>
<dbReference type="InterPro" id="IPR039874">
    <property type="entry name" value="WAPL"/>
</dbReference>
<evidence type="ECO:0000313" key="5">
    <source>
        <dbReference type="Proteomes" id="UP000275846"/>
    </source>
</evidence>